<keyword evidence="2" id="KW-1185">Reference proteome</keyword>
<proteinExistence type="predicted"/>
<reference evidence="1 2" key="1">
    <citation type="submission" date="2021-06" db="EMBL/GenBank/DDBJ databases">
        <title>Caerostris extrusa draft genome.</title>
        <authorList>
            <person name="Kono N."/>
            <person name="Arakawa K."/>
        </authorList>
    </citation>
    <scope>NUCLEOTIDE SEQUENCE [LARGE SCALE GENOMIC DNA]</scope>
</reference>
<comment type="caution">
    <text evidence="1">The sequence shown here is derived from an EMBL/GenBank/DDBJ whole genome shotgun (WGS) entry which is preliminary data.</text>
</comment>
<organism evidence="1 2">
    <name type="scientific">Caerostris extrusa</name>
    <name type="common">Bark spider</name>
    <name type="synonym">Caerostris bankana</name>
    <dbReference type="NCBI Taxonomy" id="172846"/>
    <lineage>
        <taxon>Eukaryota</taxon>
        <taxon>Metazoa</taxon>
        <taxon>Ecdysozoa</taxon>
        <taxon>Arthropoda</taxon>
        <taxon>Chelicerata</taxon>
        <taxon>Arachnida</taxon>
        <taxon>Araneae</taxon>
        <taxon>Araneomorphae</taxon>
        <taxon>Entelegynae</taxon>
        <taxon>Araneoidea</taxon>
        <taxon>Araneidae</taxon>
        <taxon>Caerostris</taxon>
    </lineage>
</organism>
<dbReference type="EMBL" id="BPLR01009526">
    <property type="protein sequence ID" value="GIY32625.1"/>
    <property type="molecule type" value="Genomic_DNA"/>
</dbReference>
<protein>
    <submittedName>
        <fullName evidence="1">Uncharacterized protein</fullName>
    </submittedName>
</protein>
<dbReference type="AlphaFoldDB" id="A0AAV4SEP1"/>
<name>A0AAV4SEP1_CAEEX</name>
<dbReference type="Proteomes" id="UP001054945">
    <property type="component" value="Unassembled WGS sequence"/>
</dbReference>
<sequence>MSFKGFLTFESVRKLTVSRFQVSGFQVRRYTDSTGCALRLESAPLQISLSGIEAALREGLPRGIPFAGHPLPLLPLQPIDTESSLRFPLRKQ</sequence>
<evidence type="ECO:0000313" key="2">
    <source>
        <dbReference type="Proteomes" id="UP001054945"/>
    </source>
</evidence>
<evidence type="ECO:0000313" key="1">
    <source>
        <dbReference type="EMBL" id="GIY32625.1"/>
    </source>
</evidence>
<accession>A0AAV4SEP1</accession>
<gene>
    <name evidence="1" type="ORF">CEXT_518051</name>
</gene>